<comment type="subcellular location">
    <subcellularLocation>
        <location evidence="1">Nucleus</location>
    </subcellularLocation>
</comment>
<dbReference type="GO" id="GO:0042800">
    <property type="term" value="F:histone H3K4 methyltransferase activity"/>
    <property type="evidence" value="ECO:0007669"/>
    <property type="project" value="InterPro"/>
</dbReference>
<dbReference type="InterPro" id="IPR035979">
    <property type="entry name" value="RBD_domain_sf"/>
</dbReference>
<feature type="domain" description="RRM" evidence="7">
    <location>
        <begin position="131"/>
        <end position="204"/>
    </location>
</feature>
<sequence>MNMPKTYILSLVLSLEYCLKNERVISKNLRLLEFLISSFGGVVMDDRRPIVQNERRNWKLLYDPIIKKGIQKLYRFDGIVPGNANANLSVRHLSDPRLISARSRGKVDAADLHIPSFKVDENYVGKPPSTEVSFFDVNDNVSQSFLEDLCKKCGDIEEVRIFYHAKTKVHLGIGRVVFRKIKAAAYCVEKYNNAPIMGKPVRAMLDPLGKQQTVLMGRDMRRVLFPP</sequence>
<name>A0A915L8Q1_ROMCU</name>
<organism evidence="8 9">
    <name type="scientific">Romanomermis culicivorax</name>
    <name type="common">Nematode worm</name>
    <dbReference type="NCBI Taxonomy" id="13658"/>
    <lineage>
        <taxon>Eukaryota</taxon>
        <taxon>Metazoa</taxon>
        <taxon>Ecdysozoa</taxon>
        <taxon>Nematoda</taxon>
        <taxon>Enoplea</taxon>
        <taxon>Dorylaimia</taxon>
        <taxon>Mermithida</taxon>
        <taxon>Mermithoidea</taxon>
        <taxon>Mermithidae</taxon>
        <taxon>Romanomermis</taxon>
    </lineage>
</organism>
<keyword evidence="6" id="KW-0539">Nucleus</keyword>
<dbReference type="PANTHER" id="PTHR45814">
    <property type="entry name" value="HISTONE-LYSINE N-METHYLTRANSFERASE SETD1"/>
    <property type="match status" value="1"/>
</dbReference>
<evidence type="ECO:0000256" key="5">
    <source>
        <dbReference type="ARBA" id="ARBA00022853"/>
    </source>
</evidence>
<keyword evidence="5" id="KW-0156">Chromatin regulator</keyword>
<evidence type="ECO:0000256" key="4">
    <source>
        <dbReference type="ARBA" id="ARBA00022691"/>
    </source>
</evidence>
<evidence type="ECO:0000256" key="3">
    <source>
        <dbReference type="ARBA" id="ARBA00022679"/>
    </source>
</evidence>
<dbReference type="AlphaFoldDB" id="A0A915L8Q1"/>
<dbReference type="SMART" id="SM00360">
    <property type="entry name" value="RRM"/>
    <property type="match status" value="1"/>
</dbReference>
<dbReference type="SUPFAM" id="SSF54928">
    <property type="entry name" value="RNA-binding domain, RBD"/>
    <property type="match status" value="1"/>
</dbReference>
<evidence type="ECO:0000256" key="6">
    <source>
        <dbReference type="ARBA" id="ARBA00023242"/>
    </source>
</evidence>
<evidence type="ECO:0000256" key="2">
    <source>
        <dbReference type="ARBA" id="ARBA00022603"/>
    </source>
</evidence>
<keyword evidence="3" id="KW-0808">Transferase</keyword>
<dbReference type="InterPro" id="IPR012677">
    <property type="entry name" value="Nucleotide-bd_a/b_plait_sf"/>
</dbReference>
<evidence type="ECO:0000256" key="1">
    <source>
        <dbReference type="ARBA" id="ARBA00004123"/>
    </source>
</evidence>
<dbReference type="PANTHER" id="PTHR45814:SF2">
    <property type="entry name" value="HISTONE-LYSINE N-METHYLTRANSFERASE SETD1"/>
    <property type="match status" value="1"/>
</dbReference>
<evidence type="ECO:0000313" key="9">
    <source>
        <dbReference type="WBParaSite" id="nRc.2.0.1.t46126-RA"/>
    </source>
</evidence>
<dbReference type="InterPro" id="IPR044570">
    <property type="entry name" value="Set1-like"/>
</dbReference>
<accession>A0A915L8Q1</accession>
<dbReference type="GO" id="GO:0048188">
    <property type="term" value="C:Set1C/COMPASS complex"/>
    <property type="evidence" value="ECO:0007669"/>
    <property type="project" value="TreeGrafter"/>
</dbReference>
<protein>
    <submittedName>
        <fullName evidence="9">RRM domain-containing protein</fullName>
    </submittedName>
</protein>
<keyword evidence="8" id="KW-1185">Reference proteome</keyword>
<dbReference type="Gene3D" id="3.30.70.330">
    <property type="match status" value="1"/>
</dbReference>
<dbReference type="Pfam" id="PF00076">
    <property type="entry name" value="RRM_1"/>
    <property type="match status" value="1"/>
</dbReference>
<dbReference type="GO" id="GO:0032259">
    <property type="term" value="P:methylation"/>
    <property type="evidence" value="ECO:0007669"/>
    <property type="project" value="UniProtKB-KW"/>
</dbReference>
<dbReference type="InterPro" id="IPR000504">
    <property type="entry name" value="RRM_dom"/>
</dbReference>
<reference evidence="9" key="1">
    <citation type="submission" date="2022-11" db="UniProtKB">
        <authorList>
            <consortium name="WormBaseParasite"/>
        </authorList>
    </citation>
    <scope>IDENTIFICATION</scope>
</reference>
<dbReference type="GO" id="GO:0003723">
    <property type="term" value="F:RNA binding"/>
    <property type="evidence" value="ECO:0007669"/>
    <property type="project" value="InterPro"/>
</dbReference>
<dbReference type="WBParaSite" id="nRc.2.0.1.t46126-RA">
    <property type="protein sequence ID" value="nRc.2.0.1.t46126-RA"/>
    <property type="gene ID" value="nRc.2.0.1.g46126"/>
</dbReference>
<evidence type="ECO:0000313" key="8">
    <source>
        <dbReference type="Proteomes" id="UP000887565"/>
    </source>
</evidence>
<dbReference type="Proteomes" id="UP000887565">
    <property type="component" value="Unplaced"/>
</dbReference>
<keyword evidence="4" id="KW-0949">S-adenosyl-L-methionine</keyword>
<evidence type="ECO:0000259" key="7">
    <source>
        <dbReference type="SMART" id="SM00360"/>
    </source>
</evidence>
<dbReference type="OMA" id="WIWARME"/>
<keyword evidence="2" id="KW-0489">Methyltransferase</keyword>
<proteinExistence type="predicted"/>